<dbReference type="GO" id="GO:0050518">
    <property type="term" value="F:2-C-methyl-D-erythritol 4-phosphate cytidylyltransferase activity"/>
    <property type="evidence" value="ECO:0007669"/>
    <property type="project" value="UniProtKB-EC"/>
</dbReference>
<feature type="site" description="Transition state stabilizer" evidence="7">
    <location>
        <position position="16"/>
    </location>
</feature>
<organism evidence="8 9">
    <name type="scientific">Vibrio breoganii</name>
    <dbReference type="NCBI Taxonomy" id="553239"/>
    <lineage>
        <taxon>Bacteria</taxon>
        <taxon>Pseudomonadati</taxon>
        <taxon>Pseudomonadota</taxon>
        <taxon>Gammaproteobacteria</taxon>
        <taxon>Vibrionales</taxon>
        <taxon>Vibrionaceae</taxon>
        <taxon>Vibrio</taxon>
    </lineage>
</organism>
<feature type="site" description="Transition state stabilizer" evidence="7">
    <location>
        <position position="23"/>
    </location>
</feature>
<comment type="similarity">
    <text evidence="3 7">Belongs to the IspD/TarI cytidylyltransferase family. IspD subfamily.</text>
</comment>
<comment type="pathway">
    <text evidence="2 7">Isoprenoid biosynthesis; isopentenyl diphosphate biosynthesis via DXP pathway; isopentenyl diphosphate from 1-deoxy-D-xylulose 5-phosphate: step 2/6.</text>
</comment>
<comment type="function">
    <text evidence="7">Catalyzes the formation of 4-diphosphocytidyl-2-C-methyl-D-erythritol from CTP and 2-C-methyl-D-erythritol 4-phosphate (MEP).</text>
</comment>
<dbReference type="InterPro" id="IPR050088">
    <property type="entry name" value="IspD/TarI_cytidylyltransf_bact"/>
</dbReference>
<evidence type="ECO:0000256" key="1">
    <source>
        <dbReference type="ARBA" id="ARBA00001282"/>
    </source>
</evidence>
<dbReference type="Proteomes" id="UP000590068">
    <property type="component" value="Unassembled WGS sequence"/>
</dbReference>
<dbReference type="SUPFAM" id="SSF53448">
    <property type="entry name" value="Nucleotide-diphospho-sugar transferases"/>
    <property type="match status" value="1"/>
</dbReference>
<dbReference type="InterPro" id="IPR001228">
    <property type="entry name" value="IspD"/>
</dbReference>
<comment type="catalytic activity">
    <reaction evidence="1 7">
        <text>2-C-methyl-D-erythritol 4-phosphate + CTP + H(+) = 4-CDP-2-C-methyl-D-erythritol + diphosphate</text>
        <dbReference type="Rhea" id="RHEA:13429"/>
        <dbReference type="ChEBI" id="CHEBI:15378"/>
        <dbReference type="ChEBI" id="CHEBI:33019"/>
        <dbReference type="ChEBI" id="CHEBI:37563"/>
        <dbReference type="ChEBI" id="CHEBI:57823"/>
        <dbReference type="ChEBI" id="CHEBI:58262"/>
        <dbReference type="EC" id="2.7.7.60"/>
    </reaction>
</comment>
<evidence type="ECO:0000256" key="5">
    <source>
        <dbReference type="ARBA" id="ARBA00022695"/>
    </source>
</evidence>
<keyword evidence="4 7" id="KW-0808">Transferase</keyword>
<dbReference type="NCBIfam" id="TIGR00453">
    <property type="entry name" value="ispD"/>
    <property type="match status" value="1"/>
</dbReference>
<reference evidence="8 9" key="1">
    <citation type="submission" date="2020-04" db="EMBL/GenBank/DDBJ databases">
        <title>WGS-Seq of Vibrio isolated by the O'Toole Lab.</title>
        <authorList>
            <person name="Mckone K.P."/>
            <person name="Whitaker R."/>
            <person name="Sevigney J.L."/>
            <person name="Herring J.B."/>
            <person name="O'Toole G."/>
        </authorList>
    </citation>
    <scope>NUCLEOTIDE SEQUENCE [LARGE SCALE GENOMIC DNA]</scope>
    <source>
        <strain evidence="8 9">BS_02</strain>
    </source>
</reference>
<accession>A0ABX1U4B2</accession>
<evidence type="ECO:0000256" key="2">
    <source>
        <dbReference type="ARBA" id="ARBA00004787"/>
    </source>
</evidence>
<evidence type="ECO:0000256" key="4">
    <source>
        <dbReference type="ARBA" id="ARBA00022679"/>
    </source>
</evidence>
<dbReference type="HAMAP" id="MF_00108">
    <property type="entry name" value="IspD"/>
    <property type="match status" value="1"/>
</dbReference>
<keyword evidence="6 7" id="KW-0414">Isoprene biosynthesis</keyword>
<evidence type="ECO:0000256" key="6">
    <source>
        <dbReference type="ARBA" id="ARBA00023229"/>
    </source>
</evidence>
<comment type="caution">
    <text evidence="8">The sequence shown here is derived from an EMBL/GenBank/DDBJ whole genome shotgun (WGS) entry which is preliminary data.</text>
</comment>
<evidence type="ECO:0000313" key="8">
    <source>
        <dbReference type="EMBL" id="NMR68388.1"/>
    </source>
</evidence>
<name>A0ABX1U4B2_9VIBR</name>
<feature type="site" description="Positions MEP for the nucleophilic attack" evidence="7">
    <location>
        <position position="211"/>
    </location>
</feature>
<dbReference type="InterPro" id="IPR018294">
    <property type="entry name" value="ISPD_synthase_CS"/>
</dbReference>
<dbReference type="RefSeq" id="WP_026012706.1">
    <property type="nucleotide sequence ID" value="NZ_JABBXC010000001.1"/>
</dbReference>
<dbReference type="InterPro" id="IPR029044">
    <property type="entry name" value="Nucleotide-diphossugar_trans"/>
</dbReference>
<evidence type="ECO:0000256" key="3">
    <source>
        <dbReference type="ARBA" id="ARBA00009789"/>
    </source>
</evidence>
<dbReference type="EMBL" id="JABCJR010000001">
    <property type="protein sequence ID" value="NMR68388.1"/>
    <property type="molecule type" value="Genomic_DNA"/>
</dbReference>
<gene>
    <name evidence="7 8" type="primary">ispD</name>
    <name evidence="8" type="ORF">HJ568_00165</name>
</gene>
<feature type="site" description="Positions MEP for the nucleophilic attack" evidence="7">
    <location>
        <position position="155"/>
    </location>
</feature>
<dbReference type="PANTHER" id="PTHR32125">
    <property type="entry name" value="2-C-METHYL-D-ERYTHRITOL 4-PHOSPHATE CYTIDYLYLTRANSFERASE, CHLOROPLASTIC"/>
    <property type="match status" value="1"/>
</dbReference>
<dbReference type="CDD" id="cd02516">
    <property type="entry name" value="CDP-ME_synthetase"/>
    <property type="match status" value="1"/>
</dbReference>
<dbReference type="PANTHER" id="PTHR32125:SF4">
    <property type="entry name" value="2-C-METHYL-D-ERYTHRITOL 4-PHOSPHATE CYTIDYLYLTRANSFERASE, CHLOROPLASTIC"/>
    <property type="match status" value="1"/>
</dbReference>
<keyword evidence="5 7" id="KW-0548">Nucleotidyltransferase</keyword>
<evidence type="ECO:0000313" key="9">
    <source>
        <dbReference type="Proteomes" id="UP000590068"/>
    </source>
</evidence>
<protein>
    <recommendedName>
        <fullName evidence="7">2-C-methyl-D-erythritol 4-phosphate cytidylyltransferase</fullName>
        <ecNumber evidence="7">2.7.7.60</ecNumber>
    </recommendedName>
    <alternativeName>
        <fullName evidence="7">4-diphosphocytidyl-2C-methyl-D-erythritol synthase</fullName>
    </alternativeName>
    <alternativeName>
        <fullName evidence="7">MEP cytidylyltransferase</fullName>
        <shortName evidence="7">MCT</shortName>
    </alternativeName>
</protein>
<keyword evidence="9" id="KW-1185">Reference proteome</keyword>
<evidence type="ECO:0000256" key="7">
    <source>
        <dbReference type="HAMAP-Rule" id="MF_00108"/>
    </source>
</evidence>
<dbReference type="Gene3D" id="3.90.550.10">
    <property type="entry name" value="Spore Coat Polysaccharide Biosynthesis Protein SpsA, Chain A"/>
    <property type="match status" value="1"/>
</dbReference>
<dbReference type="Pfam" id="PF01128">
    <property type="entry name" value="IspD"/>
    <property type="match status" value="1"/>
</dbReference>
<dbReference type="EC" id="2.7.7.60" evidence="7"/>
<proteinExistence type="inferred from homology"/>
<sequence>MNKYIAIVPAAGVGSRMQADRPKQYLMLHGKTILEHTVEKLLSHPAISEVVIAVSAEDEYFSETTIANHPLVTRVAGGKERCDSVLNALDYLKQQDYQEWVLVHDAARPNVNHEDITTLIEQGRKHQVGAILAAKVRDTMKRSSQANEIKNTVDRVNLWHALTPQMFRCYPLQQALQSALNNHSQVTDEASCMELIGLSPLLVEGRADNLKVTQPEDLALAEFYLRPTIQEQL</sequence>
<dbReference type="PROSITE" id="PS01295">
    <property type="entry name" value="ISPD"/>
    <property type="match status" value="1"/>
</dbReference>
<dbReference type="InterPro" id="IPR034683">
    <property type="entry name" value="IspD/TarI"/>
</dbReference>